<comment type="caution">
    <text evidence="3">The sequence shown here is derived from an EMBL/GenBank/DDBJ whole genome shotgun (WGS) entry which is preliminary data.</text>
</comment>
<feature type="domain" description="F-box/LRR-repeat protein 15-like leucin rich repeat" evidence="2">
    <location>
        <begin position="511"/>
        <end position="607"/>
    </location>
</feature>
<dbReference type="InterPro" id="IPR006553">
    <property type="entry name" value="Leu-rich_rpt_Cys-con_subtyp"/>
</dbReference>
<evidence type="ECO:0000256" key="1">
    <source>
        <dbReference type="SAM" id="MobiDB-lite"/>
    </source>
</evidence>
<name>A0A2P6N8H9_9EUKA</name>
<dbReference type="AlphaFoldDB" id="A0A2P6N8H9"/>
<dbReference type="OrthoDB" id="18114at2759"/>
<dbReference type="Proteomes" id="UP000241769">
    <property type="component" value="Unassembled WGS sequence"/>
</dbReference>
<accession>A0A2P6N8H9</accession>
<organism evidence="3 4">
    <name type="scientific">Planoprotostelium fungivorum</name>
    <dbReference type="NCBI Taxonomy" id="1890364"/>
    <lineage>
        <taxon>Eukaryota</taxon>
        <taxon>Amoebozoa</taxon>
        <taxon>Evosea</taxon>
        <taxon>Variosea</taxon>
        <taxon>Cavosteliida</taxon>
        <taxon>Cavosteliaceae</taxon>
        <taxon>Planoprotostelium</taxon>
    </lineage>
</organism>
<dbReference type="SMART" id="SM00367">
    <property type="entry name" value="LRR_CC"/>
    <property type="match status" value="13"/>
</dbReference>
<protein>
    <recommendedName>
        <fullName evidence="2">F-box/LRR-repeat protein 15-like leucin rich repeat domain-containing protein</fullName>
    </recommendedName>
</protein>
<dbReference type="PANTHER" id="PTHR13318">
    <property type="entry name" value="PARTNER OF PAIRED, ISOFORM B-RELATED"/>
    <property type="match status" value="1"/>
</dbReference>
<dbReference type="Gene3D" id="3.80.10.10">
    <property type="entry name" value="Ribonuclease Inhibitor"/>
    <property type="match status" value="3"/>
</dbReference>
<keyword evidence="4" id="KW-1185">Reference proteome</keyword>
<feature type="compositionally biased region" description="Basic and acidic residues" evidence="1">
    <location>
        <begin position="657"/>
        <end position="719"/>
    </location>
</feature>
<dbReference type="SUPFAM" id="SSF52047">
    <property type="entry name" value="RNI-like"/>
    <property type="match status" value="2"/>
</dbReference>
<dbReference type="InterPro" id="IPR057207">
    <property type="entry name" value="FBXL15_LRR"/>
</dbReference>
<reference evidence="3 4" key="1">
    <citation type="journal article" date="2018" name="Genome Biol. Evol.">
        <title>Multiple Roots of Fruiting Body Formation in Amoebozoa.</title>
        <authorList>
            <person name="Hillmann F."/>
            <person name="Forbes G."/>
            <person name="Novohradska S."/>
            <person name="Ferling I."/>
            <person name="Riege K."/>
            <person name="Groth M."/>
            <person name="Westermann M."/>
            <person name="Marz M."/>
            <person name="Spaller T."/>
            <person name="Winckler T."/>
            <person name="Schaap P."/>
            <person name="Glockner G."/>
        </authorList>
    </citation>
    <scope>NUCLEOTIDE SEQUENCE [LARGE SCALE GENOMIC DNA]</scope>
    <source>
        <strain evidence="3 4">Jena</strain>
    </source>
</reference>
<evidence type="ECO:0000313" key="4">
    <source>
        <dbReference type="Proteomes" id="UP000241769"/>
    </source>
</evidence>
<evidence type="ECO:0000313" key="3">
    <source>
        <dbReference type="EMBL" id="PRP80267.1"/>
    </source>
</evidence>
<dbReference type="InParanoid" id="A0A2P6N8H9"/>
<dbReference type="Pfam" id="PF25372">
    <property type="entry name" value="DUF7885"/>
    <property type="match status" value="1"/>
</dbReference>
<sequence>MSIQALHAAALTRGDAFRVYIPQLNRIIIKFTRFHQLPESLLQNVLDYSISRHLFSDELSELFLHEYIEEIDFSRANSIGRYVQSINLDRCYALTEAELLHFFSPDHLWLKQLKKVNLTSVHGVTDEVIGENSSHVSMHSPSTRMLRQNPELRELSVFGCSKLTDRFLLEISESCTNVNILSVARLPLITDDGLTSVIRSCHLTELNLGRSLRELAGRSGDLRYIDLTQLNAVDTASLVQLFSSAENLETCYLSCTSNVDREVLTSIANTCHEMKKLYVSRQDFVIDESVVSIAQNCPQLEILNLSRCSKVTDESMTAVADGCPSLNTLYMSLCSLVTNNGLSDVFEKCSNLTILELNGCRESVNASSLSVLARCCPKIQLLDLTGCLNVDAECISIISSSFPFMVHLALADTNIEDSDVEVLSKGIWKRTLDTIVLSGCTNLRGDSVASILQNLEQLGRAYFSHCVCIHNVEKMQQRERRGGLRTMEGLFFSRCINMSDHMLLESLKECSNLTTLVLSECNRLTDASTSLIPTMCPHLQLLDLAFVDSITDATIEAIAKKCNKLTTFTATNCVLITDASVSLLIQNCKMLSSLILSGCERITMESVKHARASHRLEVLSVTGTAIPKEKAKSFATENGMNSQIESYNNEMKQARKQQMEEQKRLLEERRQRRQEQQRLEQQQRQERQRQEQERQEEEERQRQEEEGKREESDGKNEEE</sequence>
<proteinExistence type="predicted"/>
<dbReference type="GO" id="GO:0031146">
    <property type="term" value="P:SCF-dependent proteasomal ubiquitin-dependent protein catabolic process"/>
    <property type="evidence" value="ECO:0007669"/>
    <property type="project" value="TreeGrafter"/>
</dbReference>
<dbReference type="InterPro" id="IPR032675">
    <property type="entry name" value="LRR_dom_sf"/>
</dbReference>
<evidence type="ECO:0000259" key="2">
    <source>
        <dbReference type="Pfam" id="PF25372"/>
    </source>
</evidence>
<gene>
    <name evidence="3" type="ORF">PROFUN_12734</name>
</gene>
<dbReference type="EMBL" id="MDYQ01000155">
    <property type="protein sequence ID" value="PRP80267.1"/>
    <property type="molecule type" value="Genomic_DNA"/>
</dbReference>
<dbReference type="GO" id="GO:0019005">
    <property type="term" value="C:SCF ubiquitin ligase complex"/>
    <property type="evidence" value="ECO:0007669"/>
    <property type="project" value="TreeGrafter"/>
</dbReference>
<feature type="region of interest" description="Disordered" evidence="1">
    <location>
        <begin position="650"/>
        <end position="719"/>
    </location>
</feature>